<evidence type="ECO:0000256" key="2">
    <source>
        <dbReference type="SAM" id="SignalP"/>
    </source>
</evidence>
<evidence type="ECO:0000313" key="3">
    <source>
        <dbReference type="EMBL" id="KZP22651.1"/>
    </source>
</evidence>
<dbReference type="EMBL" id="KV417538">
    <property type="protein sequence ID" value="KZP22651.1"/>
    <property type="molecule type" value="Genomic_DNA"/>
</dbReference>
<dbReference type="AlphaFoldDB" id="A0A166L797"/>
<keyword evidence="4" id="KW-1185">Reference proteome</keyword>
<sequence>MLCLLVVVAAARGLVNAPRRPPHSPARNTRSHAPAHIWSRAQPPFTRSPRPHAPARPGLTCAHSSPHLRARPHAHVGQLHAHIRQLHAHVCPPHVHRSPMRTHAPSSPHVHARQPHAHVRQAHTLARPHAHVHQPHLSACPIISAHHHARHQPTRRPSLARQPQA</sequence>
<feature type="region of interest" description="Disordered" evidence="1">
    <location>
        <begin position="16"/>
        <end position="66"/>
    </location>
</feature>
<feature type="chain" id="PRO_5007876673" evidence="2">
    <location>
        <begin position="18"/>
        <end position="165"/>
    </location>
</feature>
<dbReference type="Proteomes" id="UP000076532">
    <property type="component" value="Unassembled WGS sequence"/>
</dbReference>
<feature type="signal peptide" evidence="2">
    <location>
        <begin position="1"/>
        <end position="17"/>
    </location>
</feature>
<accession>A0A166L797</accession>
<evidence type="ECO:0000313" key="4">
    <source>
        <dbReference type="Proteomes" id="UP000076532"/>
    </source>
</evidence>
<organism evidence="3 4">
    <name type="scientific">Athelia psychrophila</name>
    <dbReference type="NCBI Taxonomy" id="1759441"/>
    <lineage>
        <taxon>Eukaryota</taxon>
        <taxon>Fungi</taxon>
        <taxon>Dikarya</taxon>
        <taxon>Basidiomycota</taxon>
        <taxon>Agaricomycotina</taxon>
        <taxon>Agaricomycetes</taxon>
        <taxon>Agaricomycetidae</taxon>
        <taxon>Atheliales</taxon>
        <taxon>Atheliaceae</taxon>
        <taxon>Athelia</taxon>
    </lineage>
</organism>
<reference evidence="3 4" key="1">
    <citation type="journal article" date="2016" name="Mol. Biol. Evol.">
        <title>Comparative Genomics of Early-Diverging Mushroom-Forming Fungi Provides Insights into the Origins of Lignocellulose Decay Capabilities.</title>
        <authorList>
            <person name="Nagy L.G."/>
            <person name="Riley R."/>
            <person name="Tritt A."/>
            <person name="Adam C."/>
            <person name="Daum C."/>
            <person name="Floudas D."/>
            <person name="Sun H."/>
            <person name="Yadav J.S."/>
            <person name="Pangilinan J."/>
            <person name="Larsson K.H."/>
            <person name="Matsuura K."/>
            <person name="Barry K."/>
            <person name="Labutti K."/>
            <person name="Kuo R."/>
            <person name="Ohm R.A."/>
            <person name="Bhattacharya S.S."/>
            <person name="Shirouzu T."/>
            <person name="Yoshinaga Y."/>
            <person name="Martin F.M."/>
            <person name="Grigoriev I.V."/>
            <person name="Hibbett D.S."/>
        </authorList>
    </citation>
    <scope>NUCLEOTIDE SEQUENCE [LARGE SCALE GENOMIC DNA]</scope>
    <source>
        <strain evidence="3 4">CBS 109695</strain>
    </source>
</reference>
<gene>
    <name evidence="3" type="ORF">FIBSPDRAFT_1043490</name>
</gene>
<keyword evidence="2" id="KW-0732">Signal</keyword>
<proteinExistence type="predicted"/>
<protein>
    <submittedName>
        <fullName evidence="3">Uncharacterized protein</fullName>
    </submittedName>
</protein>
<evidence type="ECO:0000256" key="1">
    <source>
        <dbReference type="SAM" id="MobiDB-lite"/>
    </source>
</evidence>
<name>A0A166L797_9AGAM</name>
<feature type="region of interest" description="Disordered" evidence="1">
    <location>
        <begin position="97"/>
        <end position="121"/>
    </location>
</feature>
<feature type="compositionally biased region" description="Basic residues" evidence="1">
    <location>
        <begin position="110"/>
        <end position="121"/>
    </location>
</feature>
<feature type="non-terminal residue" evidence="3">
    <location>
        <position position="165"/>
    </location>
</feature>